<evidence type="ECO:0000256" key="6">
    <source>
        <dbReference type="ARBA" id="ARBA00023125"/>
    </source>
</evidence>
<evidence type="ECO:0000256" key="5">
    <source>
        <dbReference type="ARBA" id="ARBA00023124"/>
    </source>
</evidence>
<keyword evidence="3" id="KW-0227">DNA damage</keyword>
<dbReference type="Pfam" id="PF02586">
    <property type="entry name" value="SRAP"/>
    <property type="match status" value="1"/>
</dbReference>
<sequence length="222" mass="25528">MCGRFTLFAPAERIIRRFGLTTFPEAYVKRYNIAPSQPVLAVIHDGKENRAGFLRWGLIPSWANDEKIGYKLINARAETLGEKRSFQEAAQKRRCLIIADGFYEWKREGNRKQPVRVQLKTGELFAMAGLWERWQSPNGEVLYTCAIVTTEANDLLRPFHPRMPVILPAKFEARWLDRSARDLSDLQPLLKPYMAEEMLVYPVSDRVNSAAYDGPDLIEPVE</sequence>
<dbReference type="EMBL" id="LZRT01000121">
    <property type="protein sequence ID" value="OUM84672.1"/>
    <property type="molecule type" value="Genomic_DNA"/>
</dbReference>
<dbReference type="PANTHER" id="PTHR13604:SF0">
    <property type="entry name" value="ABASIC SITE PROCESSING PROTEIN HMCES"/>
    <property type="match status" value="1"/>
</dbReference>
<evidence type="ECO:0000256" key="2">
    <source>
        <dbReference type="ARBA" id="ARBA00022670"/>
    </source>
</evidence>
<protein>
    <recommendedName>
        <fullName evidence="8">Abasic site processing protein</fullName>
        <ecNumber evidence="8">3.4.-.-</ecNumber>
    </recommendedName>
</protein>
<dbReference type="PANTHER" id="PTHR13604">
    <property type="entry name" value="DC12-RELATED"/>
    <property type="match status" value="1"/>
</dbReference>
<keyword evidence="6" id="KW-0238">DNA-binding</keyword>
<evidence type="ECO:0000313" key="9">
    <source>
        <dbReference type="EMBL" id="OUM84672.1"/>
    </source>
</evidence>
<evidence type="ECO:0000256" key="4">
    <source>
        <dbReference type="ARBA" id="ARBA00022801"/>
    </source>
</evidence>
<evidence type="ECO:0000256" key="8">
    <source>
        <dbReference type="RuleBase" id="RU364100"/>
    </source>
</evidence>
<dbReference type="Gene3D" id="3.90.1680.10">
    <property type="entry name" value="SOS response associated peptidase-like"/>
    <property type="match status" value="1"/>
</dbReference>
<dbReference type="GO" id="GO:0006508">
    <property type="term" value="P:proteolysis"/>
    <property type="evidence" value="ECO:0007669"/>
    <property type="project" value="UniProtKB-KW"/>
</dbReference>
<keyword evidence="5" id="KW-0190">Covalent protein-DNA linkage</keyword>
<dbReference type="EC" id="3.4.-.-" evidence="8"/>
<name>A0A1Y3PBF0_9BACI</name>
<evidence type="ECO:0000256" key="3">
    <source>
        <dbReference type="ARBA" id="ARBA00022763"/>
    </source>
</evidence>
<evidence type="ECO:0000256" key="1">
    <source>
        <dbReference type="ARBA" id="ARBA00008136"/>
    </source>
</evidence>
<dbReference type="InterPro" id="IPR036590">
    <property type="entry name" value="SRAP-like"/>
</dbReference>
<dbReference type="SUPFAM" id="SSF143081">
    <property type="entry name" value="BB1717-like"/>
    <property type="match status" value="1"/>
</dbReference>
<evidence type="ECO:0000256" key="7">
    <source>
        <dbReference type="ARBA" id="ARBA00023239"/>
    </source>
</evidence>
<dbReference type="GO" id="GO:0016829">
    <property type="term" value="F:lyase activity"/>
    <property type="evidence" value="ECO:0007669"/>
    <property type="project" value="UniProtKB-KW"/>
</dbReference>
<dbReference type="InterPro" id="IPR003738">
    <property type="entry name" value="SRAP"/>
</dbReference>
<comment type="similarity">
    <text evidence="1 8">Belongs to the SOS response-associated peptidase family.</text>
</comment>
<dbReference type="Proteomes" id="UP000196475">
    <property type="component" value="Unassembled WGS sequence"/>
</dbReference>
<accession>A0A1Y3PBF0</accession>
<reference evidence="10" key="1">
    <citation type="submission" date="2016-06" db="EMBL/GenBank/DDBJ databases">
        <authorList>
            <person name="Nascimento L."/>
            <person name="Pereira R.V."/>
            <person name="Martins L.F."/>
            <person name="Quaggio R.B."/>
            <person name="Silva A.M."/>
            <person name="Setubal J.C."/>
        </authorList>
    </citation>
    <scope>NUCLEOTIDE SEQUENCE [LARGE SCALE GENOMIC DNA]</scope>
</reference>
<comment type="caution">
    <text evidence="9">The sequence shown here is derived from an EMBL/GenBank/DDBJ whole genome shotgun (WGS) entry which is preliminary data.</text>
</comment>
<dbReference type="AlphaFoldDB" id="A0A1Y3PBF0"/>
<evidence type="ECO:0000313" key="10">
    <source>
        <dbReference type="Proteomes" id="UP000196475"/>
    </source>
</evidence>
<gene>
    <name evidence="9" type="ORF">BAA01_05915</name>
</gene>
<keyword evidence="2 8" id="KW-0645">Protease</keyword>
<organism evidence="9 10">
    <name type="scientific">Bacillus thermozeamaize</name>
    <dbReference type="NCBI Taxonomy" id="230954"/>
    <lineage>
        <taxon>Bacteria</taxon>
        <taxon>Bacillati</taxon>
        <taxon>Bacillota</taxon>
        <taxon>Bacilli</taxon>
        <taxon>Bacillales</taxon>
        <taxon>Bacillaceae</taxon>
        <taxon>Bacillus</taxon>
    </lineage>
</organism>
<dbReference type="GO" id="GO:0003697">
    <property type="term" value="F:single-stranded DNA binding"/>
    <property type="evidence" value="ECO:0007669"/>
    <property type="project" value="InterPro"/>
</dbReference>
<dbReference type="GO" id="GO:0008233">
    <property type="term" value="F:peptidase activity"/>
    <property type="evidence" value="ECO:0007669"/>
    <property type="project" value="UniProtKB-KW"/>
</dbReference>
<proteinExistence type="inferred from homology"/>
<keyword evidence="4 8" id="KW-0378">Hydrolase</keyword>
<keyword evidence="7" id="KW-0456">Lyase</keyword>
<dbReference type="GO" id="GO:0106300">
    <property type="term" value="P:protein-DNA covalent cross-linking repair"/>
    <property type="evidence" value="ECO:0007669"/>
    <property type="project" value="InterPro"/>
</dbReference>